<dbReference type="GO" id="GO:0016020">
    <property type="term" value="C:membrane"/>
    <property type="evidence" value="ECO:0007669"/>
    <property type="project" value="UniProtKB-SubCell"/>
</dbReference>
<comment type="subcellular location">
    <subcellularLocation>
        <location evidence="1">Membrane</location>
        <topology evidence="1">Lipid-anchor</topology>
    </subcellularLocation>
</comment>
<keyword evidence="5" id="KW-0564">Palmitate</keyword>
<dbReference type="SUPFAM" id="SSF53850">
    <property type="entry name" value="Periplasmic binding protein-like II"/>
    <property type="match status" value="1"/>
</dbReference>
<keyword evidence="3 7" id="KW-0732">Signal</keyword>
<sequence>MKVKKGFVLGLSVLALGVLGACGTGSDEASEEKIIKVASQTTPMTDVVKVAAEAVEDGWEIQLVQVNDNIQYNELLNNDEVDANFAQHEPYMQMYNEEKDANLVALDKIYNAKVGFYSKEYTDINDIPEGTKVALPNDVSNEGRALAILAEEGLITLKDGVGVNGTLKDVTENPKNFEWLSVDLLNLAEAYDEPNVSLVYNYPTYIAKIGLKPADALFLEKTIDDRFAISLVAREDNQDSEKIAVLRRAMTSDKVREFLENDHSDTLLPAF</sequence>
<protein>
    <recommendedName>
        <fullName evidence="10">YaeC family lipoprotein</fullName>
    </recommendedName>
</protein>
<evidence type="ECO:0008006" key="10">
    <source>
        <dbReference type="Google" id="ProtNLM"/>
    </source>
</evidence>
<dbReference type="RefSeq" id="WP_142968365.1">
    <property type="nucleotide sequence ID" value="NZ_CABHDD010000004.1"/>
</dbReference>
<reference evidence="8 9" key="1">
    <citation type="submission" date="2018-08" db="EMBL/GenBank/DDBJ databases">
        <title>A genome reference for cultivated species of the human gut microbiota.</title>
        <authorList>
            <person name="Zou Y."/>
            <person name="Xue W."/>
            <person name="Luo G."/>
        </authorList>
    </citation>
    <scope>NUCLEOTIDE SEQUENCE [LARGE SCALE GENOMIC DNA]</scope>
    <source>
        <strain evidence="8 9">AF48-16</strain>
    </source>
</reference>
<proteinExistence type="inferred from homology"/>
<dbReference type="PROSITE" id="PS51257">
    <property type="entry name" value="PROKAR_LIPOPROTEIN"/>
    <property type="match status" value="1"/>
</dbReference>
<evidence type="ECO:0000313" key="9">
    <source>
        <dbReference type="Proteomes" id="UP000286288"/>
    </source>
</evidence>
<keyword evidence="4" id="KW-0472">Membrane</keyword>
<evidence type="ECO:0000256" key="2">
    <source>
        <dbReference type="ARBA" id="ARBA00008973"/>
    </source>
</evidence>
<evidence type="ECO:0000256" key="6">
    <source>
        <dbReference type="ARBA" id="ARBA00023288"/>
    </source>
</evidence>
<gene>
    <name evidence="8" type="ORF">DW084_03660</name>
</gene>
<feature type="signal peptide" evidence="7">
    <location>
        <begin position="1"/>
        <end position="20"/>
    </location>
</feature>
<evidence type="ECO:0000256" key="3">
    <source>
        <dbReference type="ARBA" id="ARBA00022729"/>
    </source>
</evidence>
<dbReference type="EMBL" id="QRMZ01000004">
    <property type="protein sequence ID" value="RHK07375.1"/>
    <property type="molecule type" value="Genomic_DNA"/>
</dbReference>
<dbReference type="Proteomes" id="UP000286288">
    <property type="component" value="Unassembled WGS sequence"/>
</dbReference>
<comment type="caution">
    <text evidence="8">The sequence shown here is derived from an EMBL/GenBank/DDBJ whole genome shotgun (WGS) entry which is preliminary data.</text>
</comment>
<keyword evidence="6" id="KW-0449">Lipoprotein</keyword>
<dbReference type="Gene3D" id="3.40.190.10">
    <property type="entry name" value="Periplasmic binding protein-like II"/>
    <property type="match status" value="2"/>
</dbReference>
<dbReference type="Pfam" id="PF03180">
    <property type="entry name" value="Lipoprotein_9"/>
    <property type="match status" value="1"/>
</dbReference>
<dbReference type="PANTHER" id="PTHR30429">
    <property type="entry name" value="D-METHIONINE-BINDING LIPOPROTEIN METQ"/>
    <property type="match status" value="1"/>
</dbReference>
<organism evidence="8 9">
    <name type="scientific">Enterococcus casseliflavus</name>
    <name type="common">Enterococcus flavescens</name>
    <dbReference type="NCBI Taxonomy" id="37734"/>
    <lineage>
        <taxon>Bacteria</taxon>
        <taxon>Bacillati</taxon>
        <taxon>Bacillota</taxon>
        <taxon>Bacilli</taxon>
        <taxon>Lactobacillales</taxon>
        <taxon>Enterococcaceae</taxon>
        <taxon>Enterococcus</taxon>
    </lineage>
</organism>
<dbReference type="PANTHER" id="PTHR30429:SF0">
    <property type="entry name" value="METHIONINE-BINDING LIPOPROTEIN METQ"/>
    <property type="match status" value="1"/>
</dbReference>
<evidence type="ECO:0000256" key="1">
    <source>
        <dbReference type="ARBA" id="ARBA00004635"/>
    </source>
</evidence>
<comment type="similarity">
    <text evidence="2">Belongs to the NlpA lipoprotein family.</text>
</comment>
<accession>A0A415EVM7</accession>
<evidence type="ECO:0000313" key="8">
    <source>
        <dbReference type="EMBL" id="RHK07375.1"/>
    </source>
</evidence>
<evidence type="ECO:0000256" key="5">
    <source>
        <dbReference type="ARBA" id="ARBA00023139"/>
    </source>
</evidence>
<dbReference type="AlphaFoldDB" id="A0A415EVM7"/>
<feature type="chain" id="PRO_5039279216" description="YaeC family lipoprotein" evidence="7">
    <location>
        <begin position="21"/>
        <end position="271"/>
    </location>
</feature>
<evidence type="ECO:0000256" key="7">
    <source>
        <dbReference type="SAM" id="SignalP"/>
    </source>
</evidence>
<evidence type="ECO:0000256" key="4">
    <source>
        <dbReference type="ARBA" id="ARBA00023136"/>
    </source>
</evidence>
<dbReference type="InterPro" id="IPR004872">
    <property type="entry name" value="Lipoprotein_NlpA"/>
</dbReference>
<name>A0A415EVM7_ENTCA</name>